<dbReference type="InterPro" id="IPR005135">
    <property type="entry name" value="Endo/exonuclease/phosphatase"/>
</dbReference>
<dbReference type="AlphaFoldDB" id="A0A3D6BN29"/>
<protein>
    <submittedName>
        <fullName evidence="2">Endonuclease</fullName>
    </submittedName>
</protein>
<comment type="caution">
    <text evidence="2">The sequence shown here is derived from an EMBL/GenBank/DDBJ whole genome shotgun (WGS) entry which is preliminary data.</text>
</comment>
<evidence type="ECO:0000313" key="3">
    <source>
        <dbReference type="Proteomes" id="UP000263268"/>
    </source>
</evidence>
<dbReference type="SUPFAM" id="SSF56219">
    <property type="entry name" value="DNase I-like"/>
    <property type="match status" value="1"/>
</dbReference>
<gene>
    <name evidence="2" type="ORF">DHV22_00090</name>
</gene>
<evidence type="ECO:0000313" key="2">
    <source>
        <dbReference type="EMBL" id="HCY80107.1"/>
    </source>
</evidence>
<reference evidence="2 3" key="1">
    <citation type="journal article" date="2018" name="Nat. Biotechnol.">
        <title>A standardized bacterial taxonomy based on genome phylogeny substantially revises the tree of life.</title>
        <authorList>
            <person name="Parks D.H."/>
            <person name="Chuvochina M."/>
            <person name="Waite D.W."/>
            <person name="Rinke C."/>
            <person name="Skarshewski A."/>
            <person name="Chaumeil P.A."/>
            <person name="Hugenholtz P."/>
        </authorList>
    </citation>
    <scope>NUCLEOTIDE SEQUENCE [LARGE SCALE GENOMIC DNA]</scope>
    <source>
        <strain evidence="2">UBA10227</strain>
    </source>
</reference>
<dbReference type="Gene3D" id="3.60.10.10">
    <property type="entry name" value="Endonuclease/exonuclease/phosphatase"/>
    <property type="match status" value="1"/>
</dbReference>
<dbReference type="PANTHER" id="PTHR42834">
    <property type="entry name" value="ENDONUCLEASE/EXONUCLEASE/PHOSPHATASE FAMILY PROTEIN (AFU_ORTHOLOGUE AFUA_3G09210)"/>
    <property type="match status" value="1"/>
</dbReference>
<dbReference type="Proteomes" id="UP000263268">
    <property type="component" value="Unassembled WGS sequence"/>
</dbReference>
<proteinExistence type="predicted"/>
<keyword evidence="2" id="KW-0378">Hydrolase</keyword>
<dbReference type="EMBL" id="DPRK01000002">
    <property type="protein sequence ID" value="HCY80107.1"/>
    <property type="molecule type" value="Genomic_DNA"/>
</dbReference>
<accession>A0A3D6BN29</accession>
<organism evidence="2 3">
    <name type="scientific">Xanthomarina gelatinilytica</name>
    <dbReference type="NCBI Taxonomy" id="1137281"/>
    <lineage>
        <taxon>Bacteria</taxon>
        <taxon>Pseudomonadati</taxon>
        <taxon>Bacteroidota</taxon>
        <taxon>Flavobacteriia</taxon>
        <taxon>Flavobacteriales</taxon>
        <taxon>Flavobacteriaceae</taxon>
        <taxon>Xanthomarina</taxon>
    </lineage>
</organism>
<feature type="domain" description="Endonuclease/exonuclease/phosphatase" evidence="1">
    <location>
        <begin position="3"/>
        <end position="300"/>
    </location>
</feature>
<keyword evidence="2" id="KW-0255">Endonuclease</keyword>
<dbReference type="PANTHER" id="PTHR42834:SF1">
    <property type="entry name" value="ENDONUCLEASE_EXONUCLEASE_PHOSPHATASE FAMILY PROTEIN (AFU_ORTHOLOGUE AFUA_3G09210)"/>
    <property type="match status" value="1"/>
</dbReference>
<evidence type="ECO:0000259" key="1">
    <source>
        <dbReference type="Pfam" id="PF19580"/>
    </source>
</evidence>
<keyword evidence="2" id="KW-0540">Nuclease</keyword>
<dbReference type="GO" id="GO:0004519">
    <property type="term" value="F:endonuclease activity"/>
    <property type="evidence" value="ECO:0007669"/>
    <property type="project" value="UniProtKB-KW"/>
</dbReference>
<dbReference type="InterPro" id="IPR036691">
    <property type="entry name" value="Endo/exonu/phosph_ase_sf"/>
</dbReference>
<name>A0A3D6BN29_9FLAO</name>
<sequence length="301" mass="34710">MHSIAFYNIENLFEPFSDLSLTRDKKWTVKRYLEKLNNIGYTLSEIGKTETDKHPTIIGLAEVENETVLEDLIQSTPLKGCNYNYVFYKSRDERGINISLLYDSGYFKVESSKPYSFELKNAFGKTEYTRDILLISGFLNTEKIYLLVNHWPSKRENDKETEHKRLAASHKVSEILTSIITKDKAARIIVLGDFNDNPTSKSVKRLVNEHKLQNPFEALRSFSRGSTIHNKQWHLFDQILLTTSFFNVEKNSLSFNSANIFDAAFLKNSEGKHKGSPNRTFQGNRYHGGYSDHFPVYIVLG</sequence>
<dbReference type="Pfam" id="PF19580">
    <property type="entry name" value="Exo_endo_phos_3"/>
    <property type="match status" value="1"/>
</dbReference>